<dbReference type="Pfam" id="PF04082">
    <property type="entry name" value="Fungal_trans"/>
    <property type="match status" value="1"/>
</dbReference>
<dbReference type="PROSITE" id="PS00028">
    <property type="entry name" value="ZINC_FINGER_C2H2_1"/>
    <property type="match status" value="2"/>
</dbReference>
<evidence type="ECO:0000256" key="3">
    <source>
        <dbReference type="ARBA" id="ARBA00023015"/>
    </source>
</evidence>
<proteinExistence type="predicted"/>
<dbReference type="InterPro" id="IPR001138">
    <property type="entry name" value="Zn2Cys6_DnaBD"/>
</dbReference>
<dbReference type="EMBL" id="CP034204">
    <property type="protein sequence ID" value="QBZ54729.1"/>
    <property type="molecule type" value="Genomic_DNA"/>
</dbReference>
<dbReference type="Proteomes" id="UP000294847">
    <property type="component" value="Chromosome 1"/>
</dbReference>
<dbReference type="GO" id="GO:0008270">
    <property type="term" value="F:zinc ion binding"/>
    <property type="evidence" value="ECO:0007669"/>
    <property type="project" value="InterPro"/>
</dbReference>
<dbReference type="SUPFAM" id="SSF57667">
    <property type="entry name" value="beta-beta-alpha zinc fingers"/>
    <property type="match status" value="1"/>
</dbReference>
<dbReference type="GO" id="GO:0000981">
    <property type="term" value="F:DNA-binding transcription factor activity, RNA polymerase II-specific"/>
    <property type="evidence" value="ECO:0007669"/>
    <property type="project" value="InterPro"/>
</dbReference>
<evidence type="ECO:0000256" key="5">
    <source>
        <dbReference type="ARBA" id="ARBA00023242"/>
    </source>
</evidence>
<dbReference type="InterPro" id="IPR013087">
    <property type="entry name" value="Znf_C2H2_type"/>
</dbReference>
<dbReference type="Gene3D" id="3.30.160.60">
    <property type="entry name" value="Classic Zinc Finger"/>
    <property type="match status" value="1"/>
</dbReference>
<dbReference type="CDD" id="cd00067">
    <property type="entry name" value="GAL4"/>
    <property type="match status" value="1"/>
</dbReference>
<dbReference type="SMART" id="SM00355">
    <property type="entry name" value="ZnF_C2H2"/>
    <property type="match status" value="2"/>
</dbReference>
<evidence type="ECO:0000313" key="8">
    <source>
        <dbReference type="Proteomes" id="UP000294847"/>
    </source>
</evidence>
<keyword evidence="4" id="KW-0804">Transcription</keyword>
<feature type="compositionally biased region" description="Basic and acidic residues" evidence="6">
    <location>
        <begin position="85"/>
        <end position="96"/>
    </location>
</feature>
<dbReference type="SMART" id="SM00066">
    <property type="entry name" value="GAL4"/>
    <property type="match status" value="1"/>
</dbReference>
<keyword evidence="5" id="KW-0539">Nucleus</keyword>
<feature type="compositionally biased region" description="Low complexity" evidence="6">
    <location>
        <begin position="175"/>
        <end position="185"/>
    </location>
</feature>
<protein>
    <submittedName>
        <fullName evidence="7">Uncharacterized protein</fullName>
    </submittedName>
</protein>
<dbReference type="PANTHER" id="PTHR47660:SF2">
    <property type="entry name" value="TRANSCRIPTION FACTOR WITH C2H2 AND ZN(2)-CYS(6) DNA BINDING DOMAIN (EUROFUNG)"/>
    <property type="match status" value="1"/>
</dbReference>
<organism evidence="7 8">
    <name type="scientific">Pyricularia oryzae</name>
    <name type="common">Rice blast fungus</name>
    <name type="synonym">Magnaporthe oryzae</name>
    <dbReference type="NCBI Taxonomy" id="318829"/>
    <lineage>
        <taxon>Eukaryota</taxon>
        <taxon>Fungi</taxon>
        <taxon>Dikarya</taxon>
        <taxon>Ascomycota</taxon>
        <taxon>Pezizomycotina</taxon>
        <taxon>Sordariomycetes</taxon>
        <taxon>Sordariomycetidae</taxon>
        <taxon>Magnaporthales</taxon>
        <taxon>Pyriculariaceae</taxon>
        <taxon>Pyricularia</taxon>
    </lineage>
</organism>
<dbReference type="AlphaFoldDB" id="A0A4P7MXH9"/>
<feature type="region of interest" description="Disordered" evidence="6">
    <location>
        <begin position="85"/>
        <end position="104"/>
    </location>
</feature>
<dbReference type="GO" id="GO:0003677">
    <property type="term" value="F:DNA binding"/>
    <property type="evidence" value="ECO:0007669"/>
    <property type="project" value="InterPro"/>
</dbReference>
<dbReference type="InterPro" id="IPR036864">
    <property type="entry name" value="Zn2-C6_fun-type_DNA-bd_sf"/>
</dbReference>
<sequence>METTALVQPAAPASITPSPGRNTQSQNAQGNSHATSQSLYQCAYCLRRYSRPEHLQRHIATHTLGKRFVCDICEKAFGRGDLLKRHRQNHQDDPTGAKRRRVTSTAGRVTAACQACARARVKCDEIKPCARCKNRNQTCEYSTSEASSAAAMHLLHLSAARSGSGSPDGHDQKSSTKSVSNSPSPLQTHQVIDPASFGQQTPMSVANAFLQPQFALPVQPPLDPRLAGIDSASGSGVMGHPTNGFDGISGAPERDVIMDATCDPPQYQQRTAFAAPPYRPLGGASPPDSAPFAYFMRDILYDELDPSRMVGSQGLSVLDFNANSSLELNDVDFGLLDQWSGHVMPWTDATPQPPAGKAAKAPIDLSKMRQRLVKSWSNSPWRWNPTTRDSGYCEQENLTVPQTDTLLTQVDRIISDKLDPSIRDRILASVLSECRGNDTLRRVASSFPSTEILESLSNIFVASHMSSVSSWLHLPTFQLNSSHPELIACFASAGAAICPNMTLRRFGQALQEVVRLTLPGRFEESHLRINDIGLVQTLVLMQDLGLWSGNRRKMEIAECHLNIPITMMRYRNKFKRSYYSRIVVTAEDQGEVLEQKWKHWREQESWKRLIFHCHLRDAQKSLITLTPPQVSYAELTLPLPEAKQLWFATTAKEWQTQYLARGEPSSNVLPSLVTLFQDISALGRDRHRLDIQYAIAIYLHGVWSLIWELRQLAAVQRHSIFSRNSASTTPGSQMGTQDPASLLLKSRHHEICKMLEDFSSATSDWNELSAQETLTLNLLQLHLHVSMDELQILSGRENEEQARRVFIHLQTWAESEEARRALWHAGQVLRMAKLFPSGHLKDFYAIGVHHAALTIWTYGVIKNAAGPGNLSGLSLGDLVYLDGPQTSQVTQFINFGQGCPAIRGPTQSVVSNSGNLRQDDERQQQQQKYSGSGVVVAPVSDSYACMNIALEIFYFDRSGSAHEDEEQTLVINENLCQLLAQLRSAARAVAGV</sequence>
<dbReference type="InterPro" id="IPR036236">
    <property type="entry name" value="Znf_C2H2_sf"/>
</dbReference>
<feature type="compositionally biased region" description="Polar residues" evidence="6">
    <location>
        <begin position="15"/>
        <end position="33"/>
    </location>
</feature>
<evidence type="ECO:0000313" key="7">
    <source>
        <dbReference type="EMBL" id="QBZ54729.1"/>
    </source>
</evidence>
<keyword evidence="2" id="KW-0862">Zinc</keyword>
<evidence type="ECO:0000256" key="1">
    <source>
        <dbReference type="ARBA" id="ARBA00022723"/>
    </source>
</evidence>
<accession>A0A4P7MXH9</accession>
<feature type="region of interest" description="Disordered" evidence="6">
    <location>
        <begin position="1"/>
        <end position="33"/>
    </location>
</feature>
<evidence type="ECO:0000256" key="6">
    <source>
        <dbReference type="SAM" id="MobiDB-lite"/>
    </source>
</evidence>
<gene>
    <name evidence="7" type="ORF">PoMZ_10438</name>
</gene>
<feature type="region of interest" description="Disordered" evidence="6">
    <location>
        <begin position="160"/>
        <end position="189"/>
    </location>
</feature>
<keyword evidence="3" id="KW-0805">Transcription regulation</keyword>
<dbReference type="GO" id="GO:0006351">
    <property type="term" value="P:DNA-templated transcription"/>
    <property type="evidence" value="ECO:0007669"/>
    <property type="project" value="InterPro"/>
</dbReference>
<keyword evidence="1" id="KW-0479">Metal-binding</keyword>
<dbReference type="InterPro" id="IPR007219">
    <property type="entry name" value="XnlR_reg_dom"/>
</dbReference>
<dbReference type="Gene3D" id="4.10.240.10">
    <property type="entry name" value="Zn(2)-C6 fungal-type DNA-binding domain"/>
    <property type="match status" value="1"/>
</dbReference>
<name>A0A4P7MXH9_PYROR</name>
<reference evidence="7 8" key="1">
    <citation type="journal article" date="2019" name="Mol. Biol. Evol.">
        <title>Blast fungal genomes show frequent chromosomal changes, gene gains and losses, and effector gene turnover.</title>
        <authorList>
            <person name="Gomez Luciano L.B."/>
            <person name="Jason Tsai I."/>
            <person name="Chuma I."/>
            <person name="Tosa Y."/>
            <person name="Chen Y.H."/>
            <person name="Li J.Y."/>
            <person name="Li M.Y."/>
            <person name="Jade Lu M.Y."/>
            <person name="Nakayashiki H."/>
            <person name="Li W.H."/>
        </authorList>
    </citation>
    <scope>NUCLEOTIDE SEQUENCE [LARGE SCALE GENOMIC DNA]</scope>
    <source>
        <strain evidence="7">MZ5-1-6</strain>
    </source>
</reference>
<evidence type="ECO:0000256" key="2">
    <source>
        <dbReference type="ARBA" id="ARBA00022833"/>
    </source>
</evidence>
<dbReference type="Pfam" id="PF00096">
    <property type="entry name" value="zf-C2H2"/>
    <property type="match status" value="2"/>
</dbReference>
<dbReference type="SUPFAM" id="SSF57701">
    <property type="entry name" value="Zn2/Cys6 DNA-binding domain"/>
    <property type="match status" value="1"/>
</dbReference>
<dbReference type="PROSITE" id="PS00463">
    <property type="entry name" value="ZN2_CY6_FUNGAL_1"/>
    <property type="match status" value="1"/>
</dbReference>
<dbReference type="Pfam" id="PF00172">
    <property type="entry name" value="Zn_clus"/>
    <property type="match status" value="1"/>
</dbReference>
<dbReference type="PROSITE" id="PS50048">
    <property type="entry name" value="ZN2_CY6_FUNGAL_2"/>
    <property type="match status" value="1"/>
</dbReference>
<evidence type="ECO:0000256" key="4">
    <source>
        <dbReference type="ARBA" id="ARBA00023163"/>
    </source>
</evidence>
<dbReference type="PROSITE" id="PS50157">
    <property type="entry name" value="ZINC_FINGER_C2H2_2"/>
    <property type="match status" value="2"/>
</dbReference>
<dbReference type="PANTHER" id="PTHR47660">
    <property type="entry name" value="TRANSCRIPTION FACTOR WITH C2H2 AND ZN(2)-CYS(6) DNA BINDING DOMAIN (EUROFUNG)-RELATED-RELATED"/>
    <property type="match status" value="1"/>
</dbReference>